<protein>
    <submittedName>
        <fullName evidence="1">Uncharacterized protein</fullName>
    </submittedName>
</protein>
<evidence type="ECO:0000313" key="1">
    <source>
        <dbReference type="EMBL" id="MPC30891.1"/>
    </source>
</evidence>
<proteinExistence type="predicted"/>
<gene>
    <name evidence="1" type="ORF">E2C01_024163</name>
</gene>
<keyword evidence="2" id="KW-1185">Reference proteome</keyword>
<accession>A0A5B7E9U6</accession>
<dbReference type="EMBL" id="VSRR010002335">
    <property type="protein sequence ID" value="MPC30891.1"/>
    <property type="molecule type" value="Genomic_DNA"/>
</dbReference>
<evidence type="ECO:0000313" key="2">
    <source>
        <dbReference type="Proteomes" id="UP000324222"/>
    </source>
</evidence>
<reference evidence="1 2" key="1">
    <citation type="submission" date="2019-05" db="EMBL/GenBank/DDBJ databases">
        <title>Another draft genome of Portunus trituberculatus and its Hox gene families provides insights of decapod evolution.</title>
        <authorList>
            <person name="Jeong J.-H."/>
            <person name="Song I."/>
            <person name="Kim S."/>
            <person name="Choi T."/>
            <person name="Kim D."/>
            <person name="Ryu S."/>
            <person name="Kim W."/>
        </authorList>
    </citation>
    <scope>NUCLEOTIDE SEQUENCE [LARGE SCALE GENOMIC DNA]</scope>
    <source>
        <tissue evidence="1">Muscle</tissue>
    </source>
</reference>
<dbReference type="Proteomes" id="UP000324222">
    <property type="component" value="Unassembled WGS sequence"/>
</dbReference>
<comment type="caution">
    <text evidence="1">The sequence shown here is derived from an EMBL/GenBank/DDBJ whole genome shotgun (WGS) entry which is preliminary data.</text>
</comment>
<organism evidence="1 2">
    <name type="scientific">Portunus trituberculatus</name>
    <name type="common">Swimming crab</name>
    <name type="synonym">Neptunus trituberculatus</name>
    <dbReference type="NCBI Taxonomy" id="210409"/>
    <lineage>
        <taxon>Eukaryota</taxon>
        <taxon>Metazoa</taxon>
        <taxon>Ecdysozoa</taxon>
        <taxon>Arthropoda</taxon>
        <taxon>Crustacea</taxon>
        <taxon>Multicrustacea</taxon>
        <taxon>Malacostraca</taxon>
        <taxon>Eumalacostraca</taxon>
        <taxon>Eucarida</taxon>
        <taxon>Decapoda</taxon>
        <taxon>Pleocyemata</taxon>
        <taxon>Brachyura</taxon>
        <taxon>Eubrachyura</taxon>
        <taxon>Portunoidea</taxon>
        <taxon>Portunidae</taxon>
        <taxon>Portuninae</taxon>
        <taxon>Portunus</taxon>
    </lineage>
</organism>
<name>A0A5B7E9U6_PORTR</name>
<sequence>MEVRGAVRVSCLATPLLQYRKVTQSASSCGVSETWRHITSTTTTTTTIIVDITTINTPNFTITTTKIGSMNTYIIINTTTTATITIVNVTTINMLDQNYYHSYHYHPHHRH</sequence>
<dbReference type="AlphaFoldDB" id="A0A5B7E9U6"/>